<dbReference type="SMART" id="SM00387">
    <property type="entry name" value="HATPase_c"/>
    <property type="match status" value="1"/>
</dbReference>
<dbReference type="Proteomes" id="UP000310754">
    <property type="component" value="Unassembled WGS sequence"/>
</dbReference>
<dbReference type="InterPro" id="IPR004358">
    <property type="entry name" value="Sig_transdc_His_kin-like_C"/>
</dbReference>
<feature type="domain" description="Histidine kinase" evidence="7">
    <location>
        <begin position="325"/>
        <end position="540"/>
    </location>
</feature>
<dbReference type="Gene3D" id="1.10.287.130">
    <property type="match status" value="1"/>
</dbReference>
<dbReference type="Pfam" id="PF00512">
    <property type="entry name" value="HisKA"/>
    <property type="match status" value="1"/>
</dbReference>
<dbReference type="CDD" id="cd00082">
    <property type="entry name" value="HisKA"/>
    <property type="match status" value="1"/>
</dbReference>
<dbReference type="AlphaFoldDB" id="A0A4S3ZU74"/>
<dbReference type="Pfam" id="PF02518">
    <property type="entry name" value="HATPase_c"/>
    <property type="match status" value="1"/>
</dbReference>
<keyword evidence="3" id="KW-0597">Phosphoprotein</keyword>
<dbReference type="InterPro" id="IPR003594">
    <property type="entry name" value="HATPase_dom"/>
</dbReference>
<dbReference type="SMART" id="SM00388">
    <property type="entry name" value="HisKA"/>
    <property type="match status" value="1"/>
</dbReference>
<keyword evidence="9" id="KW-1185">Reference proteome</keyword>
<comment type="caution">
    <text evidence="8">The sequence shown here is derived from an EMBL/GenBank/DDBJ whole genome shotgun (WGS) entry which is preliminary data.</text>
</comment>
<dbReference type="RefSeq" id="WP_230987276.1">
    <property type="nucleotide sequence ID" value="NZ_SSOA01000006.1"/>
</dbReference>
<dbReference type="EMBL" id="SSOA01000006">
    <property type="protein sequence ID" value="THF49316.1"/>
    <property type="molecule type" value="Genomic_DNA"/>
</dbReference>
<comment type="catalytic activity">
    <reaction evidence="1">
        <text>ATP + protein L-histidine = ADP + protein N-phospho-L-histidine.</text>
        <dbReference type="EC" id="2.7.13.3"/>
    </reaction>
</comment>
<keyword evidence="5" id="KW-0418">Kinase</keyword>
<dbReference type="Gene3D" id="3.30.565.10">
    <property type="entry name" value="Histidine kinase-like ATPase, C-terminal domain"/>
    <property type="match status" value="1"/>
</dbReference>
<organism evidence="8 9">
    <name type="scientific">Allorhizobium terrae</name>
    <dbReference type="NCBI Taxonomy" id="1848972"/>
    <lineage>
        <taxon>Bacteria</taxon>
        <taxon>Pseudomonadati</taxon>
        <taxon>Pseudomonadota</taxon>
        <taxon>Alphaproteobacteria</taxon>
        <taxon>Hyphomicrobiales</taxon>
        <taxon>Rhizobiaceae</taxon>
        <taxon>Rhizobium/Agrobacterium group</taxon>
        <taxon>Allorhizobium</taxon>
    </lineage>
</organism>
<dbReference type="InterPro" id="IPR036097">
    <property type="entry name" value="HisK_dim/P_sf"/>
</dbReference>
<dbReference type="PANTHER" id="PTHR43711">
    <property type="entry name" value="TWO-COMPONENT HISTIDINE KINASE"/>
    <property type="match status" value="1"/>
</dbReference>
<evidence type="ECO:0000256" key="5">
    <source>
        <dbReference type="ARBA" id="ARBA00022777"/>
    </source>
</evidence>
<dbReference type="SUPFAM" id="SSF47384">
    <property type="entry name" value="Homodimeric domain of signal transducing histidine kinase"/>
    <property type="match status" value="1"/>
</dbReference>
<dbReference type="PRINTS" id="PR00344">
    <property type="entry name" value="BCTRLSENSOR"/>
</dbReference>
<evidence type="ECO:0000256" key="2">
    <source>
        <dbReference type="ARBA" id="ARBA00012438"/>
    </source>
</evidence>
<evidence type="ECO:0000256" key="1">
    <source>
        <dbReference type="ARBA" id="ARBA00000085"/>
    </source>
</evidence>
<evidence type="ECO:0000256" key="4">
    <source>
        <dbReference type="ARBA" id="ARBA00022679"/>
    </source>
</evidence>
<evidence type="ECO:0000313" key="8">
    <source>
        <dbReference type="EMBL" id="THF49316.1"/>
    </source>
</evidence>
<dbReference type="FunFam" id="3.30.565.10:FF:000006">
    <property type="entry name" value="Sensor histidine kinase WalK"/>
    <property type="match status" value="1"/>
</dbReference>
<evidence type="ECO:0000256" key="3">
    <source>
        <dbReference type="ARBA" id="ARBA00022553"/>
    </source>
</evidence>
<dbReference type="InterPro" id="IPR050736">
    <property type="entry name" value="Sensor_HK_Regulatory"/>
</dbReference>
<dbReference type="InterPro" id="IPR005467">
    <property type="entry name" value="His_kinase_dom"/>
</dbReference>
<protein>
    <recommendedName>
        <fullName evidence="2">histidine kinase</fullName>
        <ecNumber evidence="2">2.7.13.3</ecNumber>
    </recommendedName>
</protein>
<dbReference type="InterPro" id="IPR003661">
    <property type="entry name" value="HisK_dim/P_dom"/>
</dbReference>
<name>A0A4S3ZU74_9HYPH</name>
<evidence type="ECO:0000313" key="9">
    <source>
        <dbReference type="Proteomes" id="UP000310754"/>
    </source>
</evidence>
<dbReference type="InterPro" id="IPR000014">
    <property type="entry name" value="PAS"/>
</dbReference>
<dbReference type="Pfam" id="PF12860">
    <property type="entry name" value="PAS_7"/>
    <property type="match status" value="1"/>
</dbReference>
<proteinExistence type="predicted"/>
<evidence type="ECO:0000256" key="6">
    <source>
        <dbReference type="ARBA" id="ARBA00023012"/>
    </source>
</evidence>
<gene>
    <name evidence="8" type="ORF">E6C51_13140</name>
</gene>
<keyword evidence="6" id="KW-0902">Two-component regulatory system</keyword>
<keyword evidence="4" id="KW-0808">Transferase</keyword>
<dbReference type="InterPro" id="IPR035965">
    <property type="entry name" value="PAS-like_dom_sf"/>
</dbReference>
<dbReference type="EC" id="2.7.13.3" evidence="2"/>
<accession>A0A4S3ZU74</accession>
<dbReference type="Pfam" id="PF13188">
    <property type="entry name" value="PAS_8"/>
    <property type="match status" value="1"/>
</dbReference>
<evidence type="ECO:0000259" key="7">
    <source>
        <dbReference type="PROSITE" id="PS50109"/>
    </source>
</evidence>
<dbReference type="Gene3D" id="3.30.450.20">
    <property type="entry name" value="PAS domain"/>
    <property type="match status" value="1"/>
</dbReference>
<dbReference type="SUPFAM" id="SSF55785">
    <property type="entry name" value="PYP-like sensor domain (PAS domain)"/>
    <property type="match status" value="1"/>
</dbReference>
<sequence length="554" mass="61563">MRNYLEHILENLGQGIVLLDSRNVVTFFNSTVLEMIQPLQATLRTGMMGEVLLNAENYRSPCIEMRDGNIGFLKKLKEKLGLFLNTIVGPHQSPPDIATSFFYADYLEKKISRSFRFSLPDGRTISLTCVPLQDGGWLLTYDDVSTLTRSESNLAQQNSRFDAALNNMPHGLCMFDADTKLILCNASYARMYSLPKTLTRPGTPLTSILTHRRKIGNGPANSARYFDVVAEATLKGTSASQNTLLEDGRVIKIYHTPMHGGGYVATHENVTETVRMSEKLVEHRNELEATVHARTAEIERQAQELERMLDHERGINELQRQFVAMASHEFRTPLAIIDAAAQRLDRKKKDLTPEFASQKIEQIRTSVSRLVDLMESILAEGRLDNGKISIRHEPCALVPLIKKCCDRQAAIRNTHKFLLDIKRLPETIEADHKALEQVITNLLSNAVKYAPAAPDIRIAGWQEGDTVKIAISDKGLGIDEDDIPQLFQRYFRARTSVGIAGTGLGLHLVKHIIELHQGSIEVASVRGSGTTFTITLPVMAGSPSASVSSHIDAA</sequence>
<dbReference type="GO" id="GO:0000155">
    <property type="term" value="F:phosphorelay sensor kinase activity"/>
    <property type="evidence" value="ECO:0007669"/>
    <property type="project" value="InterPro"/>
</dbReference>
<dbReference type="PANTHER" id="PTHR43711:SF26">
    <property type="entry name" value="SENSOR HISTIDINE KINASE RCSC"/>
    <property type="match status" value="1"/>
</dbReference>
<dbReference type="SUPFAM" id="SSF55874">
    <property type="entry name" value="ATPase domain of HSP90 chaperone/DNA topoisomerase II/histidine kinase"/>
    <property type="match status" value="1"/>
</dbReference>
<reference evidence="8 9" key="1">
    <citation type="submission" date="2019-04" db="EMBL/GenBank/DDBJ databases">
        <title>Rhizobium terrae sp. nov., isolated from a paddy soil.</title>
        <authorList>
            <person name="Lin S.-Y."/>
            <person name="Hameed A."/>
            <person name="Huang H.-I."/>
            <person name="Young C.-C."/>
        </authorList>
    </citation>
    <scope>NUCLEOTIDE SEQUENCE [LARGE SCALE GENOMIC DNA]</scope>
    <source>
        <strain evidence="8 9">CC-HIH110</strain>
    </source>
</reference>
<dbReference type="PROSITE" id="PS50109">
    <property type="entry name" value="HIS_KIN"/>
    <property type="match status" value="1"/>
</dbReference>
<dbReference type="InterPro" id="IPR036890">
    <property type="entry name" value="HATPase_C_sf"/>
</dbReference>